<dbReference type="EMBL" id="CP120733">
    <property type="protein sequence ID" value="WFD11089.1"/>
    <property type="molecule type" value="Genomic_DNA"/>
</dbReference>
<feature type="domain" description="Copper amine oxidase-like N-terminal" evidence="2">
    <location>
        <begin position="32"/>
        <end position="138"/>
    </location>
</feature>
<dbReference type="RefSeq" id="WP_277733054.1">
    <property type="nucleotide sequence ID" value="NZ_CP120733.1"/>
</dbReference>
<reference evidence="4 5" key="1">
    <citation type="submission" date="2023-03" db="EMBL/GenBank/DDBJ databases">
        <title>Complete genome sequence of Tepidibacter sp. SWIR-1, isolated from a deep-sea hydrothermal vent.</title>
        <authorList>
            <person name="Li X."/>
        </authorList>
    </citation>
    <scope>NUCLEOTIDE SEQUENCE [LARGE SCALE GENOMIC DNA]</scope>
    <source>
        <strain evidence="4 5">SWIR-1</strain>
    </source>
</reference>
<feature type="domain" description="Right handed beta helix" evidence="3">
    <location>
        <begin position="253"/>
        <end position="397"/>
    </location>
</feature>
<dbReference type="InterPro" id="IPR012334">
    <property type="entry name" value="Pectin_lyas_fold"/>
</dbReference>
<dbReference type="InterPro" id="IPR036582">
    <property type="entry name" value="Mao_N_sf"/>
</dbReference>
<dbReference type="Pfam" id="PF13229">
    <property type="entry name" value="Beta_helix"/>
    <property type="match status" value="1"/>
</dbReference>
<organism evidence="4 5">
    <name type="scientific">Tepidibacter hydrothermalis</name>
    <dbReference type="NCBI Taxonomy" id="3036126"/>
    <lineage>
        <taxon>Bacteria</taxon>
        <taxon>Bacillati</taxon>
        <taxon>Bacillota</taxon>
        <taxon>Clostridia</taxon>
        <taxon>Peptostreptococcales</taxon>
        <taxon>Peptostreptococcaceae</taxon>
        <taxon>Tepidibacter</taxon>
    </lineage>
</organism>
<dbReference type="SUPFAM" id="SSF51126">
    <property type="entry name" value="Pectin lyase-like"/>
    <property type="match status" value="1"/>
</dbReference>
<sequence>MKKFIKLFALILFVSFSVNNVSFAENPIKVILNDKALHFDVNPTIVNGRTLVPVREIFEALDSKVSWDEKSKTVIATKGDTYISLTIDSNYGVKNGEKIQLETPAKIINGKTMVPLRFIGESLDATISWDDKTKTISIKSVETIIVNNAQEFIDAIGSNRKIIIGEGVSLNLSSIRAREIKNPNVHWGKVYDGYELVLENIENFSIQGQDSGYSDILVEPRYANVLTFKNCSKLNFKNINVGHTTDKGSCTGGVFVFKNCVDINIEKSRLFGCGTEGLNLYGVDKLNFVDSIITDCTYDLMTIDNSSNIEFKNSTLSETTSFGELIYISNSDNVKFDNCDIYDNDTEQAFDQSNTALFDVNLSRNISIQNSKISNNKVKSIFKNLNSVIVKDTDIEEN</sequence>
<evidence type="ECO:0000256" key="1">
    <source>
        <dbReference type="SAM" id="SignalP"/>
    </source>
</evidence>
<dbReference type="Proteomes" id="UP001222800">
    <property type="component" value="Chromosome"/>
</dbReference>
<dbReference type="InterPro" id="IPR039448">
    <property type="entry name" value="Beta_helix"/>
</dbReference>
<gene>
    <name evidence="4" type="ORF">P4S50_03160</name>
</gene>
<feature type="signal peptide" evidence="1">
    <location>
        <begin position="1"/>
        <end position="24"/>
    </location>
</feature>
<dbReference type="SUPFAM" id="SSF55383">
    <property type="entry name" value="Copper amine oxidase, domain N"/>
    <property type="match status" value="1"/>
</dbReference>
<keyword evidence="5" id="KW-1185">Reference proteome</keyword>
<protein>
    <submittedName>
        <fullName evidence="4">Stalk domain-containing protein</fullName>
    </submittedName>
</protein>
<accession>A0ABY8EHM8</accession>
<dbReference type="Gene3D" id="2.160.20.10">
    <property type="entry name" value="Single-stranded right-handed beta-helix, Pectin lyase-like"/>
    <property type="match status" value="1"/>
</dbReference>
<dbReference type="Pfam" id="PF07833">
    <property type="entry name" value="Cu_amine_oxidN1"/>
    <property type="match status" value="1"/>
</dbReference>
<evidence type="ECO:0000313" key="5">
    <source>
        <dbReference type="Proteomes" id="UP001222800"/>
    </source>
</evidence>
<name>A0ABY8EHM8_9FIRM</name>
<dbReference type="Gene3D" id="3.30.457.10">
    <property type="entry name" value="Copper amine oxidase-like, N-terminal domain"/>
    <property type="match status" value="1"/>
</dbReference>
<evidence type="ECO:0000259" key="2">
    <source>
        <dbReference type="Pfam" id="PF07833"/>
    </source>
</evidence>
<dbReference type="InterPro" id="IPR012854">
    <property type="entry name" value="Cu_amine_oxidase-like_N"/>
</dbReference>
<keyword evidence="1" id="KW-0732">Signal</keyword>
<proteinExistence type="predicted"/>
<feature type="chain" id="PRO_5046369485" evidence="1">
    <location>
        <begin position="25"/>
        <end position="398"/>
    </location>
</feature>
<evidence type="ECO:0000259" key="3">
    <source>
        <dbReference type="Pfam" id="PF13229"/>
    </source>
</evidence>
<dbReference type="InterPro" id="IPR011050">
    <property type="entry name" value="Pectin_lyase_fold/virulence"/>
</dbReference>
<evidence type="ECO:0000313" key="4">
    <source>
        <dbReference type="EMBL" id="WFD11089.1"/>
    </source>
</evidence>